<evidence type="ECO:0000313" key="1">
    <source>
        <dbReference type="EMBL" id="KAL0124043.1"/>
    </source>
</evidence>
<reference evidence="1 2" key="1">
    <citation type="submission" date="2023-03" db="EMBL/GenBank/DDBJ databases">
        <title>High recombination rates correlate with genetic variation in Cardiocondyla obscurior ants.</title>
        <authorList>
            <person name="Errbii M."/>
        </authorList>
    </citation>
    <scope>NUCLEOTIDE SEQUENCE [LARGE SCALE GENOMIC DNA]</scope>
    <source>
        <strain evidence="1">Alpha-2009</strain>
        <tissue evidence="1">Whole body</tissue>
    </source>
</reference>
<proteinExistence type="predicted"/>
<comment type="caution">
    <text evidence="1">The sequence shown here is derived from an EMBL/GenBank/DDBJ whole genome shotgun (WGS) entry which is preliminary data.</text>
</comment>
<dbReference type="EMBL" id="JADYXP020000005">
    <property type="protein sequence ID" value="KAL0124043.1"/>
    <property type="molecule type" value="Genomic_DNA"/>
</dbReference>
<evidence type="ECO:0000313" key="2">
    <source>
        <dbReference type="Proteomes" id="UP001430953"/>
    </source>
</evidence>
<organism evidence="1 2">
    <name type="scientific">Cardiocondyla obscurior</name>
    <dbReference type="NCBI Taxonomy" id="286306"/>
    <lineage>
        <taxon>Eukaryota</taxon>
        <taxon>Metazoa</taxon>
        <taxon>Ecdysozoa</taxon>
        <taxon>Arthropoda</taxon>
        <taxon>Hexapoda</taxon>
        <taxon>Insecta</taxon>
        <taxon>Pterygota</taxon>
        <taxon>Neoptera</taxon>
        <taxon>Endopterygota</taxon>
        <taxon>Hymenoptera</taxon>
        <taxon>Apocrita</taxon>
        <taxon>Aculeata</taxon>
        <taxon>Formicoidea</taxon>
        <taxon>Formicidae</taxon>
        <taxon>Myrmicinae</taxon>
        <taxon>Cardiocondyla</taxon>
    </lineage>
</organism>
<accession>A0AAW2G8R6</accession>
<dbReference type="AlphaFoldDB" id="A0AAW2G8R6"/>
<sequence>MKRGWKEMIARSSVVLTCPGQGYPVPSFRNFCSLKRPVESTRYISLLFIHLEPVSGAIPKVPPTAKITVFSVASRTSMAMLCQAQANPLPVFRYADVSAIQMLATDKNLRGMKIK</sequence>
<name>A0AAW2G8R6_9HYME</name>
<keyword evidence="2" id="KW-1185">Reference proteome</keyword>
<dbReference type="Proteomes" id="UP001430953">
    <property type="component" value="Unassembled WGS sequence"/>
</dbReference>
<gene>
    <name evidence="1" type="ORF">PUN28_006083</name>
</gene>
<protein>
    <submittedName>
        <fullName evidence="1">Uncharacterized protein</fullName>
    </submittedName>
</protein>